<gene>
    <name evidence="2" type="ORF">NS965_00090</name>
</gene>
<feature type="domain" description="HTH marR-type" evidence="1">
    <location>
        <begin position="1"/>
        <end position="138"/>
    </location>
</feature>
<dbReference type="InterPro" id="IPR036390">
    <property type="entry name" value="WH_DNA-bd_sf"/>
</dbReference>
<dbReference type="Proteomes" id="UP001204061">
    <property type="component" value="Unassembled WGS sequence"/>
</dbReference>
<evidence type="ECO:0000313" key="2">
    <source>
        <dbReference type="EMBL" id="MCR4446788.1"/>
    </source>
</evidence>
<dbReference type="AlphaFoldDB" id="A0AAW5LZH8"/>
<evidence type="ECO:0000313" key="3">
    <source>
        <dbReference type="Proteomes" id="UP001204061"/>
    </source>
</evidence>
<dbReference type="PANTHER" id="PTHR33164:SF43">
    <property type="entry name" value="HTH-TYPE TRANSCRIPTIONAL REPRESSOR YETL"/>
    <property type="match status" value="1"/>
</dbReference>
<dbReference type="PROSITE" id="PS50995">
    <property type="entry name" value="HTH_MARR_2"/>
    <property type="match status" value="1"/>
</dbReference>
<sequence>MLTKAQFEALSEFRYQLKRFLHFSETAAKELGLTPLQYLSLLHIQGYPGRNWASVGELAERLQMSHHATVALLTRCEELDLVERRKNENDKRKVDVHLTDKGREYLQQLAQQHKTELQSLQNTFQVARITALNENYDADQ</sequence>
<dbReference type="GO" id="GO:0006950">
    <property type="term" value="P:response to stress"/>
    <property type="evidence" value="ECO:0007669"/>
    <property type="project" value="TreeGrafter"/>
</dbReference>
<dbReference type="GO" id="GO:0003700">
    <property type="term" value="F:DNA-binding transcription factor activity"/>
    <property type="evidence" value="ECO:0007669"/>
    <property type="project" value="InterPro"/>
</dbReference>
<dbReference type="SUPFAM" id="SSF46785">
    <property type="entry name" value="Winged helix' DNA-binding domain"/>
    <property type="match status" value="1"/>
</dbReference>
<name>A0AAW5LZH8_AERVE</name>
<proteinExistence type="predicted"/>
<dbReference type="InterPro" id="IPR036388">
    <property type="entry name" value="WH-like_DNA-bd_sf"/>
</dbReference>
<dbReference type="EMBL" id="JANLFC010000001">
    <property type="protein sequence ID" value="MCR4446788.1"/>
    <property type="molecule type" value="Genomic_DNA"/>
</dbReference>
<dbReference type="RefSeq" id="WP_050555279.1">
    <property type="nucleotide sequence ID" value="NZ_CAWPLW010000005.1"/>
</dbReference>
<dbReference type="Gene3D" id="1.10.10.10">
    <property type="entry name" value="Winged helix-like DNA-binding domain superfamily/Winged helix DNA-binding domain"/>
    <property type="match status" value="1"/>
</dbReference>
<reference evidence="2" key="1">
    <citation type="submission" date="2022-08" db="EMBL/GenBank/DDBJ databases">
        <title>A global survey of hypervirulent Aeromonas hydrophila identified this emerging pathogen in farmed fish in the lower Mekong River basin.</title>
        <authorList>
            <person name="Xu T."/>
            <person name="Rasmussen-Ivey C.R."/>
            <person name="Moen F.S."/>
            <person name="Fernandez Bravo A."/>
            <person name="Lamy B."/>
            <person name="Beaz-Hidalgo R."/>
            <person name="Khan C.D."/>
            <person name="Castro Escarpulli G."/>
            <person name="Yasin I.S.M."/>
            <person name="Figueras M.J."/>
            <person name="Azzam Sayuti M."/>
            <person name="Karim M.M."/>
            <person name="Alam K.M."/>
            <person name="Le T.T.T."/>
            <person name="Thao N.H.P."/>
            <person name="Addo S."/>
            <person name="Duodu S."/>
            <person name="Ali S."/>
            <person name="Mey S."/>
            <person name="Somony T."/>
            <person name="Liles M.R."/>
        </authorList>
    </citation>
    <scope>NUCLEOTIDE SEQUENCE</scope>
    <source>
        <strain evidence="2">0.14</strain>
    </source>
</reference>
<dbReference type="SMART" id="SM00347">
    <property type="entry name" value="HTH_MARR"/>
    <property type="match status" value="1"/>
</dbReference>
<dbReference type="InterPro" id="IPR000835">
    <property type="entry name" value="HTH_MarR-typ"/>
</dbReference>
<evidence type="ECO:0000259" key="1">
    <source>
        <dbReference type="PROSITE" id="PS50995"/>
    </source>
</evidence>
<dbReference type="Pfam" id="PF12802">
    <property type="entry name" value="MarR_2"/>
    <property type="match status" value="1"/>
</dbReference>
<dbReference type="InterPro" id="IPR039422">
    <property type="entry name" value="MarR/SlyA-like"/>
</dbReference>
<organism evidence="2 3">
    <name type="scientific">Aeromonas veronii</name>
    <dbReference type="NCBI Taxonomy" id="654"/>
    <lineage>
        <taxon>Bacteria</taxon>
        <taxon>Pseudomonadati</taxon>
        <taxon>Pseudomonadota</taxon>
        <taxon>Gammaproteobacteria</taxon>
        <taxon>Aeromonadales</taxon>
        <taxon>Aeromonadaceae</taxon>
        <taxon>Aeromonas</taxon>
    </lineage>
</organism>
<comment type="caution">
    <text evidence="2">The sequence shown here is derived from an EMBL/GenBank/DDBJ whole genome shotgun (WGS) entry which is preliminary data.</text>
</comment>
<accession>A0AAW5LZH8</accession>
<protein>
    <submittedName>
        <fullName evidence="2">MarR family transcriptional regulator</fullName>
    </submittedName>
</protein>
<dbReference type="PANTHER" id="PTHR33164">
    <property type="entry name" value="TRANSCRIPTIONAL REGULATOR, MARR FAMILY"/>
    <property type="match status" value="1"/>
</dbReference>